<proteinExistence type="predicted"/>
<gene>
    <name evidence="2" type="ORF">LMI_0329</name>
    <name evidence="3" type="ORF">SAMN02982997_00560</name>
</gene>
<keyword evidence="5" id="KW-1185">Reference proteome</keyword>
<reference evidence="4" key="2">
    <citation type="submission" date="2014-09" db="EMBL/GenBank/DDBJ databases">
        <authorList>
            <person name="Gomez-Valero L."/>
        </authorList>
    </citation>
    <scope>NUCLEOTIDE SEQUENCE [LARGE SCALE GENOMIC DNA]</scope>
    <source>
        <strain evidence="4">ATCC33218</strain>
    </source>
</reference>
<dbReference type="PATRIC" id="fig|451.8.peg.515"/>
<protein>
    <submittedName>
        <fullName evidence="3">Phosphotransferase enzyme family protein</fullName>
    </submittedName>
</protein>
<evidence type="ECO:0000313" key="2">
    <source>
        <dbReference type="EMBL" id="CEG59689.1"/>
    </source>
</evidence>
<dbReference type="HOGENOM" id="CLU_893689_0_0_6"/>
<dbReference type="Proteomes" id="UP000182998">
    <property type="component" value="Unassembled WGS sequence"/>
</dbReference>
<evidence type="ECO:0000313" key="5">
    <source>
        <dbReference type="Proteomes" id="UP000182998"/>
    </source>
</evidence>
<accession>A0A098GB24</accession>
<evidence type="ECO:0000313" key="3">
    <source>
        <dbReference type="EMBL" id="SCX97435.1"/>
    </source>
</evidence>
<organism evidence="2 4">
    <name type="scientific">Legionella micdadei</name>
    <name type="common">Tatlockia micdadei</name>
    <dbReference type="NCBI Taxonomy" id="451"/>
    <lineage>
        <taxon>Bacteria</taxon>
        <taxon>Pseudomonadati</taxon>
        <taxon>Pseudomonadota</taxon>
        <taxon>Gammaproteobacteria</taxon>
        <taxon>Legionellales</taxon>
        <taxon>Legionellaceae</taxon>
        <taxon>Legionella</taxon>
    </lineage>
</organism>
<dbReference type="KEGG" id="tmc:LMI_0329"/>
<dbReference type="InterPro" id="IPR011009">
    <property type="entry name" value="Kinase-like_dom_sf"/>
</dbReference>
<feature type="domain" description="Aminoglycoside phosphotransferase" evidence="1">
    <location>
        <begin position="95"/>
        <end position="250"/>
    </location>
</feature>
<dbReference type="InterPro" id="IPR002575">
    <property type="entry name" value="Aminoglycoside_PTrfase"/>
</dbReference>
<dbReference type="SUPFAM" id="SSF56112">
    <property type="entry name" value="Protein kinase-like (PK-like)"/>
    <property type="match status" value="1"/>
</dbReference>
<dbReference type="EMBL" id="LN614830">
    <property type="protein sequence ID" value="CEG59689.1"/>
    <property type="molecule type" value="Genomic_DNA"/>
</dbReference>
<dbReference type="Gene3D" id="1.10.510.10">
    <property type="entry name" value="Transferase(Phosphotransferase) domain 1"/>
    <property type="match status" value="1"/>
</dbReference>
<dbReference type="EMBL" id="FMVN01000002">
    <property type="protein sequence ID" value="SCX97435.1"/>
    <property type="molecule type" value="Genomic_DNA"/>
</dbReference>
<dbReference type="Pfam" id="PF01636">
    <property type="entry name" value="APH"/>
    <property type="match status" value="1"/>
</dbReference>
<reference evidence="3 5" key="3">
    <citation type="submission" date="2016-10" db="EMBL/GenBank/DDBJ databases">
        <authorList>
            <person name="Varghese N."/>
            <person name="Submissions S."/>
        </authorList>
    </citation>
    <scope>NUCLEOTIDE SEQUENCE [LARGE SCALE GENOMIC DNA]</scope>
    <source>
        <strain evidence="3 5">ATCC 33218</strain>
    </source>
</reference>
<name>A0A098GB24_LEGMI</name>
<dbReference type="STRING" id="451.B6N58_01580"/>
<sequence length="343" mass="39657">MKAHEEPRRTTEENKRLDEDFSSISQGHIPTAVEIRERFNQHWSKKFLKQEILSVSSLGEGSQHQLELVELANHSKWVCKQFFTQTWLGEIEDSTLQFTESIAATVAKRIGITFAAYREGDKSVFSVRNKRAIIIPYCEGQLLTSFTEQQAFILGGVLARLHCLKLPTDNGKPFPPVTLYDKCDLPEWLKELTQECNGNSCYQADQWVLSHRDIHTGNIIWRSKEKPHLLDWESTGLIHPTIELIGLAENCAGLAHCDFQEKNFIATLMGYGEFARKLPKVDAKLWRLSFHSWLLWYSYCLRQNWLEEACQTLEVIVDIKKKLSEMNKLYSDCYSFFGNTRVC</sequence>
<dbReference type="AlphaFoldDB" id="A0A098GB24"/>
<evidence type="ECO:0000313" key="4">
    <source>
        <dbReference type="Proteomes" id="UP000032414"/>
    </source>
</evidence>
<reference evidence="2" key="1">
    <citation type="submission" date="2014-09" db="EMBL/GenBank/DDBJ databases">
        <authorList>
            <person name="GOMEZ-VALERO Laura"/>
        </authorList>
    </citation>
    <scope>NUCLEOTIDE SEQUENCE</scope>
    <source>
        <strain evidence="2">ATCC33218</strain>
    </source>
</reference>
<evidence type="ECO:0000259" key="1">
    <source>
        <dbReference type="Pfam" id="PF01636"/>
    </source>
</evidence>
<dbReference type="Proteomes" id="UP000032414">
    <property type="component" value="Chromosome I"/>
</dbReference>